<dbReference type="InterPro" id="IPR036397">
    <property type="entry name" value="RNaseH_sf"/>
</dbReference>
<dbReference type="InterPro" id="IPR024567">
    <property type="entry name" value="RNase_HII/HIII_dom"/>
</dbReference>
<evidence type="ECO:0000256" key="9">
    <source>
        <dbReference type="ARBA" id="ARBA00022722"/>
    </source>
</evidence>
<dbReference type="HAMAP" id="MF_00052_B">
    <property type="entry name" value="RNase_HII_B"/>
    <property type="match status" value="1"/>
</dbReference>
<evidence type="ECO:0000256" key="15">
    <source>
        <dbReference type="PROSITE-ProRule" id="PRU01319"/>
    </source>
</evidence>
<dbReference type="Gene3D" id="3.30.420.10">
    <property type="entry name" value="Ribonuclease H-like superfamily/Ribonuclease H"/>
    <property type="match status" value="1"/>
</dbReference>
<dbReference type="EC" id="3.1.26.4" evidence="6 14"/>
<keyword evidence="8 14" id="KW-0963">Cytoplasm</keyword>
<evidence type="ECO:0000259" key="18">
    <source>
        <dbReference type="PROSITE" id="PS51975"/>
    </source>
</evidence>
<dbReference type="Pfam" id="PF01351">
    <property type="entry name" value="RNase_HII"/>
    <property type="match status" value="1"/>
</dbReference>
<organism evidence="19 20">
    <name type="scientific">Ligilactobacillus salivarius str. Ren</name>
    <dbReference type="NCBI Taxonomy" id="1194971"/>
    <lineage>
        <taxon>Bacteria</taxon>
        <taxon>Bacillati</taxon>
        <taxon>Bacillota</taxon>
        <taxon>Bacilli</taxon>
        <taxon>Lactobacillales</taxon>
        <taxon>Lactobacillaceae</taxon>
        <taxon>Ligilactobacillus</taxon>
    </lineage>
</organism>
<evidence type="ECO:0000256" key="6">
    <source>
        <dbReference type="ARBA" id="ARBA00012180"/>
    </source>
</evidence>
<evidence type="ECO:0000256" key="7">
    <source>
        <dbReference type="ARBA" id="ARBA00019179"/>
    </source>
</evidence>
<dbReference type="GO" id="GO:0043137">
    <property type="term" value="P:DNA replication, removal of RNA primer"/>
    <property type="evidence" value="ECO:0007669"/>
    <property type="project" value="TreeGrafter"/>
</dbReference>
<dbReference type="NCBIfam" id="NF000594">
    <property type="entry name" value="PRK00015.1-1"/>
    <property type="match status" value="1"/>
</dbReference>
<dbReference type="EMBL" id="CP011403">
    <property type="protein sequence ID" value="AKI04275.1"/>
    <property type="molecule type" value="Genomic_DNA"/>
</dbReference>
<dbReference type="SUPFAM" id="SSF53098">
    <property type="entry name" value="Ribonuclease H-like"/>
    <property type="match status" value="1"/>
</dbReference>
<evidence type="ECO:0000256" key="13">
    <source>
        <dbReference type="ARBA" id="ARBA00023211"/>
    </source>
</evidence>
<evidence type="ECO:0000256" key="8">
    <source>
        <dbReference type="ARBA" id="ARBA00022490"/>
    </source>
</evidence>
<comment type="catalytic activity">
    <reaction evidence="1 14 15 16">
        <text>Endonucleolytic cleavage to 5'-phosphomonoester.</text>
        <dbReference type="EC" id="3.1.26.4"/>
    </reaction>
</comment>
<comment type="function">
    <text evidence="3 14 16">Endonuclease that specifically degrades the RNA of RNA-DNA hybrids.</text>
</comment>
<evidence type="ECO:0000256" key="16">
    <source>
        <dbReference type="RuleBase" id="RU003515"/>
    </source>
</evidence>
<dbReference type="GO" id="GO:0032299">
    <property type="term" value="C:ribonuclease H2 complex"/>
    <property type="evidence" value="ECO:0007669"/>
    <property type="project" value="TreeGrafter"/>
</dbReference>
<name>A0A0F7PXN9_9LACO</name>
<evidence type="ECO:0000256" key="5">
    <source>
        <dbReference type="ARBA" id="ARBA00007383"/>
    </source>
</evidence>
<evidence type="ECO:0000256" key="2">
    <source>
        <dbReference type="ARBA" id="ARBA00001946"/>
    </source>
</evidence>
<dbReference type="SMR" id="A0A0F7PXN9"/>
<evidence type="ECO:0000256" key="4">
    <source>
        <dbReference type="ARBA" id="ARBA00004496"/>
    </source>
</evidence>
<comment type="cofactor">
    <cofactor evidence="2">
        <name>Mg(2+)</name>
        <dbReference type="ChEBI" id="CHEBI:18420"/>
    </cofactor>
</comment>
<feature type="domain" description="RNase H type-2" evidence="18">
    <location>
        <begin position="70"/>
        <end position="255"/>
    </location>
</feature>
<gene>
    <name evidence="14" type="primary">rnhB</name>
    <name evidence="19" type="ORF">LsR_00728</name>
</gene>
<dbReference type="GO" id="GO:0003723">
    <property type="term" value="F:RNA binding"/>
    <property type="evidence" value="ECO:0007669"/>
    <property type="project" value="UniProtKB-UniRule"/>
</dbReference>
<dbReference type="AlphaFoldDB" id="A0A0F7PXN9"/>
<dbReference type="GO" id="GO:0004523">
    <property type="term" value="F:RNA-DNA hybrid ribonuclease activity"/>
    <property type="evidence" value="ECO:0007669"/>
    <property type="project" value="UniProtKB-UniRule"/>
</dbReference>
<dbReference type="InterPro" id="IPR012337">
    <property type="entry name" value="RNaseH-like_sf"/>
</dbReference>
<evidence type="ECO:0000256" key="11">
    <source>
        <dbReference type="ARBA" id="ARBA00022759"/>
    </source>
</evidence>
<dbReference type="Proteomes" id="UP000035027">
    <property type="component" value="Chromosome"/>
</dbReference>
<keyword evidence="13 14" id="KW-0464">Manganese</keyword>
<evidence type="ECO:0000256" key="17">
    <source>
        <dbReference type="SAM" id="Coils"/>
    </source>
</evidence>
<dbReference type="GeneID" id="89465577"/>
<keyword evidence="10 14" id="KW-0479">Metal-binding</keyword>
<reference evidence="19 20" key="1">
    <citation type="submission" date="2015-05" db="EMBL/GenBank/DDBJ databases">
        <title>Complete genome sequence of Lactobacillus salivarius Ren, a probiotic strain with antitumor activity.</title>
        <authorList>
            <person name="Sun E."/>
            <person name="Zhao L."/>
            <person name="Liu S."/>
            <person name="Zhang M."/>
            <person name="Guo H."/>
            <person name="Ren F."/>
        </authorList>
    </citation>
    <scope>NUCLEOTIDE SEQUENCE [LARGE SCALE GENOMIC DNA]</scope>
    <source>
        <strain evidence="19 20">Ren</strain>
    </source>
</reference>
<dbReference type="PANTHER" id="PTHR10954:SF18">
    <property type="entry name" value="RIBONUCLEASE HII"/>
    <property type="match status" value="1"/>
</dbReference>
<dbReference type="InterPro" id="IPR001352">
    <property type="entry name" value="RNase_HII/HIII"/>
</dbReference>
<keyword evidence="11 14" id="KW-0255">Endonuclease</keyword>
<dbReference type="CDD" id="cd07182">
    <property type="entry name" value="RNase_HII_bacteria_HII_like"/>
    <property type="match status" value="1"/>
</dbReference>
<dbReference type="PROSITE" id="PS51975">
    <property type="entry name" value="RNASE_H_2"/>
    <property type="match status" value="1"/>
</dbReference>
<evidence type="ECO:0000256" key="14">
    <source>
        <dbReference type="HAMAP-Rule" id="MF_00052"/>
    </source>
</evidence>
<feature type="binding site" evidence="14 15">
    <location>
        <position position="77"/>
    </location>
    <ligand>
        <name>a divalent metal cation</name>
        <dbReference type="ChEBI" id="CHEBI:60240"/>
    </ligand>
</feature>
<evidence type="ECO:0000256" key="12">
    <source>
        <dbReference type="ARBA" id="ARBA00022801"/>
    </source>
</evidence>
<dbReference type="NCBIfam" id="NF000595">
    <property type="entry name" value="PRK00015.1-3"/>
    <property type="match status" value="1"/>
</dbReference>
<evidence type="ECO:0000256" key="1">
    <source>
        <dbReference type="ARBA" id="ARBA00000077"/>
    </source>
</evidence>
<accession>A0A0F7PXN9</accession>
<keyword evidence="17" id="KW-0175">Coiled coil</keyword>
<keyword evidence="12 14" id="KW-0378">Hydrolase</keyword>
<comment type="similarity">
    <text evidence="5 14 16">Belongs to the RNase HII family.</text>
</comment>
<evidence type="ECO:0000256" key="10">
    <source>
        <dbReference type="ARBA" id="ARBA00022723"/>
    </source>
</evidence>
<dbReference type="FunFam" id="3.30.420.10:FF:000006">
    <property type="entry name" value="Ribonuclease HII"/>
    <property type="match status" value="1"/>
</dbReference>
<dbReference type="InterPro" id="IPR022898">
    <property type="entry name" value="RNase_HII"/>
</dbReference>
<comment type="subcellular location">
    <subcellularLocation>
        <location evidence="4 14">Cytoplasm</location>
    </subcellularLocation>
</comment>
<comment type="cofactor">
    <cofactor evidence="14 15">
        <name>Mn(2+)</name>
        <dbReference type="ChEBI" id="CHEBI:29035"/>
    </cofactor>
    <cofactor evidence="14 15">
        <name>Mg(2+)</name>
        <dbReference type="ChEBI" id="CHEBI:18420"/>
    </cofactor>
    <text evidence="14 15">Manganese or magnesium. Binds 1 divalent metal ion per monomer in the absence of substrate. May bind a second metal ion after substrate binding.</text>
</comment>
<feature type="coiled-coil region" evidence="17">
    <location>
        <begin position="30"/>
        <end position="64"/>
    </location>
</feature>
<dbReference type="PANTHER" id="PTHR10954">
    <property type="entry name" value="RIBONUCLEASE H2 SUBUNIT A"/>
    <property type="match status" value="1"/>
</dbReference>
<dbReference type="PATRIC" id="fig|1194971.3.peg.727"/>
<evidence type="ECO:0000313" key="20">
    <source>
        <dbReference type="Proteomes" id="UP000035027"/>
    </source>
</evidence>
<proteinExistence type="inferred from homology"/>
<sequence length="255" mass="28818">MEKLTIAQIKKMLTEEISSEQLAELKLDERKGVQLAIKSYEKRLKKIENEKLEFQNRLKIERDLWDKGIEYIAGVDEVGRGPLAGPVVTAAVILPHDFDVFEVNDSKQLSEKKREELYKKILEKAVAVSVGLSDNNLIDEVNIYEATRLAMKQAIESLNITPQKIIVDAMTIDTKIPQLRLIKGDAKSASVAAASIVAKVTRDHLMQFYARIYPGYGFEKNDGYGTKQHLEGLENKGVTPIHRQSFEPVKKILLK</sequence>
<dbReference type="GO" id="GO:0030145">
    <property type="term" value="F:manganese ion binding"/>
    <property type="evidence" value="ECO:0007669"/>
    <property type="project" value="UniProtKB-UniRule"/>
</dbReference>
<evidence type="ECO:0000313" key="19">
    <source>
        <dbReference type="EMBL" id="AKI04275.1"/>
    </source>
</evidence>
<evidence type="ECO:0000256" key="3">
    <source>
        <dbReference type="ARBA" id="ARBA00004065"/>
    </source>
</evidence>
<protein>
    <recommendedName>
        <fullName evidence="7 14">Ribonuclease HII</fullName>
        <shortName evidence="14">RNase HII</shortName>
        <ecNumber evidence="6 14">3.1.26.4</ecNumber>
    </recommendedName>
</protein>
<dbReference type="RefSeq" id="WP_003707884.1">
    <property type="nucleotide sequence ID" value="NZ_CP011403.1"/>
</dbReference>
<keyword evidence="9 14" id="KW-0540">Nuclease</keyword>
<dbReference type="GO" id="GO:0005737">
    <property type="term" value="C:cytoplasm"/>
    <property type="evidence" value="ECO:0007669"/>
    <property type="project" value="UniProtKB-SubCell"/>
</dbReference>
<feature type="binding site" evidence="14 15">
    <location>
        <position position="168"/>
    </location>
    <ligand>
        <name>a divalent metal cation</name>
        <dbReference type="ChEBI" id="CHEBI:60240"/>
    </ligand>
</feature>
<dbReference type="GO" id="GO:0006298">
    <property type="term" value="P:mismatch repair"/>
    <property type="evidence" value="ECO:0007669"/>
    <property type="project" value="TreeGrafter"/>
</dbReference>
<feature type="binding site" evidence="14 15">
    <location>
        <position position="76"/>
    </location>
    <ligand>
        <name>a divalent metal cation</name>
        <dbReference type="ChEBI" id="CHEBI:60240"/>
    </ligand>
</feature>